<comment type="caution">
    <text evidence="3">The sequence shown here is derived from an EMBL/GenBank/DDBJ whole genome shotgun (WGS) entry which is preliminary data.</text>
</comment>
<dbReference type="OrthoDB" id="44864at2759"/>
<feature type="chain" id="PRO_5040367863" description="Phosphatidic acid phosphatase type 2/haloperoxidase domain-containing protein" evidence="2">
    <location>
        <begin position="23"/>
        <end position="308"/>
    </location>
</feature>
<dbReference type="Proteomes" id="UP001153069">
    <property type="component" value="Unassembled WGS sequence"/>
</dbReference>
<feature type="transmembrane region" description="Helical" evidence="1">
    <location>
        <begin position="199"/>
        <end position="218"/>
    </location>
</feature>
<dbReference type="AlphaFoldDB" id="A0A9N8EJV4"/>
<organism evidence="3 4">
    <name type="scientific">Seminavis robusta</name>
    <dbReference type="NCBI Taxonomy" id="568900"/>
    <lineage>
        <taxon>Eukaryota</taxon>
        <taxon>Sar</taxon>
        <taxon>Stramenopiles</taxon>
        <taxon>Ochrophyta</taxon>
        <taxon>Bacillariophyta</taxon>
        <taxon>Bacillariophyceae</taxon>
        <taxon>Bacillariophycidae</taxon>
        <taxon>Naviculales</taxon>
        <taxon>Naviculaceae</taxon>
        <taxon>Seminavis</taxon>
    </lineage>
</organism>
<name>A0A9N8EJV4_9STRA</name>
<evidence type="ECO:0000256" key="1">
    <source>
        <dbReference type="SAM" id="Phobius"/>
    </source>
</evidence>
<keyword evidence="1" id="KW-0472">Membrane</keyword>
<gene>
    <name evidence="3" type="ORF">SEMRO_1102_G241560.1</name>
</gene>
<dbReference type="EMBL" id="CAICTM010001100">
    <property type="protein sequence ID" value="CAB9520439.1"/>
    <property type="molecule type" value="Genomic_DNA"/>
</dbReference>
<evidence type="ECO:0000256" key="2">
    <source>
        <dbReference type="SAM" id="SignalP"/>
    </source>
</evidence>
<feature type="transmembrane region" description="Helical" evidence="1">
    <location>
        <begin position="262"/>
        <end position="279"/>
    </location>
</feature>
<feature type="transmembrane region" description="Helical" evidence="1">
    <location>
        <begin position="230"/>
        <end position="250"/>
    </location>
</feature>
<sequence length="308" mass="35080">MSLMQKAWAAHFCVTLAVLAYGSLNNHQRKYMSVDPTNVPGQCFRAFVDVLSNSETDEDALICCPMGYERKGLLGICDKTPAFLPFARRLSQFPEAWLLPIFPFLLRGLLRLYQFSQSTLPASVDFSVSGLIQSTTLRRLIMAFACLLCRGVVLYSFFNYLEHLVVPTPSNDEPCWYRDFLKQFQTPCSGRTFDFSDHVVLYFAQLIPCALAETLYCVSNPFWKRDNRVMPMVLVSGMLYLYFITFLGAFKTSAYFHTPAEIFTGFAVSLIVQVPLYLLQCSNSWEPVRSFFYPPEATGYNTLLIQAN</sequence>
<evidence type="ECO:0000313" key="3">
    <source>
        <dbReference type="EMBL" id="CAB9520439.1"/>
    </source>
</evidence>
<protein>
    <recommendedName>
        <fullName evidence="5">Phosphatidic acid phosphatase type 2/haloperoxidase domain-containing protein</fullName>
    </recommendedName>
</protein>
<keyword evidence="1" id="KW-1133">Transmembrane helix</keyword>
<keyword evidence="4" id="KW-1185">Reference proteome</keyword>
<feature type="signal peptide" evidence="2">
    <location>
        <begin position="1"/>
        <end position="22"/>
    </location>
</feature>
<reference evidence="3" key="1">
    <citation type="submission" date="2020-06" db="EMBL/GenBank/DDBJ databases">
        <authorList>
            <consortium name="Plant Systems Biology data submission"/>
        </authorList>
    </citation>
    <scope>NUCLEOTIDE SEQUENCE</scope>
    <source>
        <strain evidence="3">D6</strain>
    </source>
</reference>
<accession>A0A9N8EJV4</accession>
<keyword evidence="1" id="KW-0812">Transmembrane</keyword>
<proteinExistence type="predicted"/>
<evidence type="ECO:0008006" key="5">
    <source>
        <dbReference type="Google" id="ProtNLM"/>
    </source>
</evidence>
<keyword evidence="2" id="KW-0732">Signal</keyword>
<evidence type="ECO:0000313" key="4">
    <source>
        <dbReference type="Proteomes" id="UP001153069"/>
    </source>
</evidence>
<feature type="transmembrane region" description="Helical" evidence="1">
    <location>
        <begin position="140"/>
        <end position="158"/>
    </location>
</feature>